<comment type="subcellular location">
    <subcellularLocation>
        <location evidence="1">Cytoplasm</location>
        <location evidence="1">Cytoskeleton</location>
        <location evidence="1">Spindle</location>
    </subcellularLocation>
    <subcellularLocation>
        <location evidence="1">Nucleus</location>
    </subcellularLocation>
</comment>
<evidence type="ECO:0000256" key="1">
    <source>
        <dbReference type="RuleBase" id="RU367072"/>
    </source>
</evidence>
<keyword evidence="5" id="KW-1185">Reference proteome</keyword>
<dbReference type="Proteomes" id="UP000828236">
    <property type="component" value="Unassembled WGS sequence"/>
</dbReference>
<dbReference type="PANTHER" id="PTHR12891:SF0">
    <property type="entry name" value="MMS19 NUCLEOTIDE EXCISION REPAIR PROTEIN HOMOLOG"/>
    <property type="match status" value="1"/>
</dbReference>
<dbReference type="InterPro" id="IPR016024">
    <property type="entry name" value="ARM-type_fold"/>
</dbReference>
<proteinExistence type="inferred from homology"/>
<protein>
    <recommendedName>
        <fullName evidence="1">MMS19 nucleotide excision repair protein</fullName>
    </recommendedName>
</protein>
<reference evidence="3" key="2">
    <citation type="submission" date="2020-06" db="EMBL/GenBank/DDBJ databases">
        <authorList>
            <person name="Ji K."/>
            <person name="Li J."/>
        </authorList>
    </citation>
    <scope>NUCLEOTIDE SEQUENCE</scope>
    <source>
        <strain evidence="3">JKM2019</strain>
        <tissue evidence="3">Whole body</tissue>
    </source>
</reference>
<dbReference type="EMBL" id="ASGP02000002">
    <property type="protein sequence ID" value="KAH9522014.1"/>
    <property type="molecule type" value="Genomic_DNA"/>
</dbReference>
<dbReference type="AlphaFoldDB" id="A0A922I8L3"/>
<dbReference type="GO" id="GO:0051604">
    <property type="term" value="P:protein maturation"/>
    <property type="evidence" value="ECO:0007669"/>
    <property type="project" value="UniProtKB-UniRule"/>
</dbReference>
<dbReference type="InterPro" id="IPR039920">
    <property type="entry name" value="MMS19"/>
</dbReference>
<dbReference type="PANTHER" id="PTHR12891">
    <property type="entry name" value="DNA REPAIR/TRANSCRIPTION PROTEIN MET18/MMS19"/>
    <property type="match status" value="1"/>
</dbReference>
<comment type="function">
    <text evidence="1">Key component of the cytosolic iron-sulfur protein assembly (CIA) complex, a multiprotein complex that mediates the incorporation of iron-sulfur cluster into apoproteins specifically involved in DNA metabolism and genomic integrity. In the CIA complex, MMS19 acts as an adapter between early-acting CIA components and a subset of cellular target iron-sulfur proteins.</text>
</comment>
<evidence type="ECO:0000313" key="5">
    <source>
        <dbReference type="Proteomes" id="UP000790347"/>
    </source>
</evidence>
<dbReference type="GO" id="GO:0005634">
    <property type="term" value="C:nucleus"/>
    <property type="evidence" value="ECO:0007669"/>
    <property type="project" value="UniProtKB-SubCell"/>
</dbReference>
<keyword evidence="1" id="KW-0227">DNA damage</keyword>
<feature type="domain" description="MMS19 N-terminal" evidence="2">
    <location>
        <begin position="36"/>
        <end position="294"/>
    </location>
</feature>
<accession>A0A922I8L3</accession>
<organism evidence="4 5">
    <name type="scientific">Dermatophagoides farinae</name>
    <name type="common">American house dust mite</name>
    <dbReference type="NCBI Taxonomy" id="6954"/>
    <lineage>
        <taxon>Eukaryota</taxon>
        <taxon>Metazoa</taxon>
        <taxon>Ecdysozoa</taxon>
        <taxon>Arthropoda</taxon>
        <taxon>Chelicerata</taxon>
        <taxon>Arachnida</taxon>
        <taxon>Acari</taxon>
        <taxon>Acariformes</taxon>
        <taxon>Sarcoptiformes</taxon>
        <taxon>Astigmata</taxon>
        <taxon>Psoroptidia</taxon>
        <taxon>Analgoidea</taxon>
        <taxon>Pyroglyphidae</taxon>
        <taxon>Dermatophagoidinae</taxon>
        <taxon>Dermatophagoides</taxon>
    </lineage>
</organism>
<comment type="caution">
    <text evidence="4">The sequence shown here is derived from an EMBL/GenBank/DDBJ whole genome shotgun (WGS) entry which is preliminary data.</text>
</comment>
<keyword evidence="1" id="KW-0206">Cytoskeleton</keyword>
<dbReference type="GO" id="GO:0097361">
    <property type="term" value="C:cytosolic [4Fe-4S] assembly targeting complex"/>
    <property type="evidence" value="ECO:0007669"/>
    <property type="project" value="UniProtKB-UniRule"/>
</dbReference>
<comment type="similarity">
    <text evidence="1">Belongs to the MET18/MMS19 family.</text>
</comment>
<reference evidence="4" key="4">
    <citation type="journal article" date="2022" name="Res Sq">
        <title>Comparative Genomics Reveals Insights into the Divergent Evolution of Astigmatic Mites and Household Pest Adaptations.</title>
        <authorList>
            <person name="Xiong Q."/>
            <person name="Wan A.T.-Y."/>
            <person name="Liu X.-Y."/>
            <person name="Fung C.S.-H."/>
            <person name="Xiao X."/>
            <person name="Malainual N."/>
            <person name="Hou J."/>
            <person name="Wang L."/>
            <person name="Wang M."/>
            <person name="Yang K."/>
            <person name="Cui Y."/>
            <person name="Leung E."/>
            <person name="Nong W."/>
            <person name="Shin S.-K."/>
            <person name="Au S."/>
            <person name="Jeong K.Y."/>
            <person name="Chew F.T."/>
            <person name="Hui J."/>
            <person name="Leung T.F."/>
            <person name="Tungtrongchitr A."/>
            <person name="Zhong N."/>
            <person name="Liu Z."/>
            <person name="Tsui S."/>
        </authorList>
    </citation>
    <scope>NUCLEOTIDE SEQUENCE</scope>
    <source>
        <strain evidence="4">Derf</strain>
        <tissue evidence="4">Whole organism</tissue>
    </source>
</reference>
<dbReference type="Proteomes" id="UP000790347">
    <property type="component" value="Unassembled WGS sequence"/>
</dbReference>
<dbReference type="InterPro" id="IPR029240">
    <property type="entry name" value="MMS19_N"/>
</dbReference>
<dbReference type="GO" id="GO:0005819">
    <property type="term" value="C:spindle"/>
    <property type="evidence" value="ECO:0007669"/>
    <property type="project" value="UniProtKB-SubCell"/>
</dbReference>
<comment type="subunit">
    <text evidence="1">Component of the CIA complex.</text>
</comment>
<keyword evidence="1" id="KW-0234">DNA repair</keyword>
<gene>
    <name evidence="4" type="primary">MMS19</name>
    <name evidence="4" type="ORF">DERF_005618</name>
    <name evidence="3" type="ORF">HUG17_3417</name>
</gene>
<evidence type="ECO:0000313" key="4">
    <source>
        <dbReference type="EMBL" id="KAH9522014.1"/>
    </source>
</evidence>
<dbReference type="GO" id="GO:0016226">
    <property type="term" value="P:iron-sulfur cluster assembly"/>
    <property type="evidence" value="ECO:0007669"/>
    <property type="project" value="UniProtKB-UniRule"/>
</dbReference>
<dbReference type="OrthoDB" id="342900at2759"/>
<evidence type="ECO:0000259" key="2">
    <source>
        <dbReference type="Pfam" id="PF14500"/>
    </source>
</evidence>
<keyword evidence="1" id="KW-0963">Cytoplasm</keyword>
<keyword evidence="1" id="KW-0539">Nucleus</keyword>
<reference evidence="3" key="3">
    <citation type="journal article" date="2021" name="World Allergy Organ. J.">
        <title>Chromosome-level assembly of Dermatophagoides farinae genome and transcriptome reveals two novel allergens Der f 37 and Der f 39.</title>
        <authorList>
            <person name="Chen J."/>
            <person name="Cai Z."/>
            <person name="Fan D."/>
            <person name="Hu J."/>
            <person name="Hou Y."/>
            <person name="He Y."/>
            <person name="Zhang Z."/>
            <person name="Zhao Z."/>
            <person name="Gao P."/>
            <person name="Hu W."/>
            <person name="Sun J."/>
            <person name="Li J."/>
            <person name="Ji K."/>
        </authorList>
    </citation>
    <scope>NUCLEOTIDE SEQUENCE</scope>
    <source>
        <strain evidence="3">JKM2019</strain>
    </source>
</reference>
<dbReference type="SUPFAM" id="SSF48371">
    <property type="entry name" value="ARM repeat"/>
    <property type="match status" value="2"/>
</dbReference>
<evidence type="ECO:0000313" key="3">
    <source>
        <dbReference type="EMBL" id="KAH7639384.1"/>
    </source>
</evidence>
<dbReference type="EMBL" id="SDOV01000007">
    <property type="protein sequence ID" value="KAH7639384.1"/>
    <property type="molecule type" value="Genomic_DNA"/>
</dbReference>
<name>A0A922I8L3_DERFA</name>
<reference evidence="4" key="1">
    <citation type="submission" date="2013-05" db="EMBL/GenBank/DDBJ databases">
        <authorList>
            <person name="Yim A.K.Y."/>
            <person name="Chan T.F."/>
            <person name="Ji K.M."/>
            <person name="Liu X.Y."/>
            <person name="Zhou J.W."/>
            <person name="Li R.Q."/>
            <person name="Yang K.Y."/>
            <person name="Li J."/>
            <person name="Li M."/>
            <person name="Law P.T.W."/>
            <person name="Wu Y.L."/>
            <person name="Cai Z.L."/>
            <person name="Qin H."/>
            <person name="Bao Y."/>
            <person name="Leung R.K.K."/>
            <person name="Ng P.K.S."/>
            <person name="Zou J."/>
            <person name="Zhong X.J."/>
            <person name="Ran P.X."/>
            <person name="Zhong N.S."/>
            <person name="Liu Z.G."/>
            <person name="Tsui S.K.W."/>
        </authorList>
    </citation>
    <scope>NUCLEOTIDE SEQUENCE</scope>
    <source>
        <strain evidence="4">Derf</strain>
        <tissue evidence="4">Whole organism</tissue>
    </source>
</reference>
<dbReference type="GO" id="GO:0006281">
    <property type="term" value="P:DNA repair"/>
    <property type="evidence" value="ECO:0007669"/>
    <property type="project" value="UniProtKB-UniRule"/>
</dbReference>
<dbReference type="Pfam" id="PF14500">
    <property type="entry name" value="MMS19_N"/>
    <property type="match status" value="1"/>
</dbReference>
<sequence>MMMECLTGQTTDNDLDIDKLSTEINNGQCDITNVIVSLKDFLTVGDAEKRAHGMNTLSMILKKVDRKICSKSHVNCLVEYFIARLGDKSYVIERSIIGLDSLCHFEHFTFQMASSLFFAIQNELPIQMLKPECKSTIYQLIDYLWQRFRDDFISLGANFVYGFLRIVDTETSPICLMIIFPLFGQIAAISSFEMFMEDIFDSIACYFPIIYNSHKKDKYLETKIKLSHLLNEAITANPKCCQYVMPLALEKLESESIESKLSSYRLLQMALPTYSSQDVAKHMAELWISIRIDTLKPKIDDDELADNALATLSKLADVITLECEFQTTLMNKIWADLEISFKTPELQLACSSGRILIAFSGNHVSVFTDFFDRVAPISLQSFIFKTDSDGQTHSLISFLLMMKHGHRIGVNIPAKEACDLMRLLIENSPNKSKELQELVIRILNEYLWLSRFDKDHLMLTIHFAINCVRQSGYDSQLQNACLLLIETLAQQYDGLIYELYVANIMQEIECSTLVDERQMLFLQNILRSSCQSSSSSSTIISIVTFLMDRLVLFTLNNVDHLVYLTNMIGTFRICVSRLSTQQDLFSIADFNKLCISRFLRLLIRTCFIESTTTTAPCPSDVIRQFASLFHHFLLNCSSKDIWQQITDKVWMAFNSKDLRSLYEPDRILSIAVNSSVDIQIELLLHLVYSCLRTCNDNSLNVDYLVELFDQIVSFDLTVYNEEIVQLFSMCLAEIIAKLTDSNILSNLLTKHLETFESSRSQCEPKYYLYLHSIIWMAKSLFRMANNKHLYQYVEKILNSLEQASSSTRNAITGLADVLYSQNDYWQSRHDNDTLVCSSRFSLELHHVFCRHYEQTDDVTVLYILLSHLKYIPVPTDKYVPYIVKGLGAVDSPTISLLCLNFLSKYILSEQPNWIEPQVLTVLGLVIDLAKQSSLLHVRKAALNNIAAMIDLFGEKHLIGLRTQYIQSLRPTLADHKRIVRCSAVKSFFKMSILGQPGSNRTH</sequence>